<dbReference type="InterPro" id="IPR046825">
    <property type="entry name" value="PDH_C"/>
</dbReference>
<dbReference type="Proteomes" id="UP000068196">
    <property type="component" value="Chromosome"/>
</dbReference>
<feature type="domain" description="Prephenate/arogenate dehydrogenase" evidence="2">
    <location>
        <begin position="5"/>
        <end position="272"/>
    </location>
</feature>
<keyword evidence="1" id="KW-0560">Oxidoreductase</keyword>
<dbReference type="Gene3D" id="1.10.3660.10">
    <property type="entry name" value="6-phosphogluconate dehydrogenase C-terminal like domain"/>
    <property type="match status" value="1"/>
</dbReference>
<dbReference type="STRING" id="1653476.THC_0331"/>
<evidence type="ECO:0000313" key="3">
    <source>
        <dbReference type="EMBL" id="BAU22729.1"/>
    </source>
</evidence>
<dbReference type="SUPFAM" id="SSF48179">
    <property type="entry name" value="6-phosphogluconate dehydrogenase C-terminal domain-like"/>
    <property type="match status" value="1"/>
</dbReference>
<dbReference type="SUPFAM" id="SSF51735">
    <property type="entry name" value="NAD(P)-binding Rossmann-fold domains"/>
    <property type="match status" value="1"/>
</dbReference>
<proteinExistence type="predicted"/>
<keyword evidence="4" id="KW-1185">Reference proteome</keyword>
<name>A0A0U5AYC0_9BACT</name>
<reference evidence="4" key="2">
    <citation type="journal article" date="2016" name="Int. J. Syst. Evol. Microbiol.">
        <title>Caldimicrobium thiodismutans sp. nov., a sulfur-disproportionating bacterium isolated from a hot spring.</title>
        <authorList>
            <person name="Kojima H."/>
            <person name="Umezawa K."/>
            <person name="Fukui M."/>
        </authorList>
    </citation>
    <scope>NUCLEOTIDE SEQUENCE [LARGE SCALE GENOMIC DNA]</scope>
    <source>
        <strain evidence="4">TF1</strain>
    </source>
</reference>
<dbReference type="PANTHER" id="PTHR21363:SF0">
    <property type="entry name" value="PREPHENATE DEHYDROGENASE [NADP(+)]"/>
    <property type="match status" value="1"/>
</dbReference>
<dbReference type="Gene3D" id="3.40.50.720">
    <property type="entry name" value="NAD(P)-binding Rossmann-like Domain"/>
    <property type="match status" value="1"/>
</dbReference>
<dbReference type="RefSeq" id="WP_068512402.1">
    <property type="nucleotide sequence ID" value="NZ_AP014945.1"/>
</dbReference>
<evidence type="ECO:0000313" key="4">
    <source>
        <dbReference type="Proteomes" id="UP000068196"/>
    </source>
</evidence>
<dbReference type="InterPro" id="IPR036291">
    <property type="entry name" value="NAD(P)-bd_dom_sf"/>
</dbReference>
<dbReference type="InterPro" id="IPR046826">
    <property type="entry name" value="PDH_N"/>
</dbReference>
<dbReference type="GO" id="GO:0004665">
    <property type="term" value="F:prephenate dehydrogenase (NADP+) activity"/>
    <property type="evidence" value="ECO:0007669"/>
    <property type="project" value="InterPro"/>
</dbReference>
<sequence length="274" mass="31506">MDENFSIGIVGGAGKMGRLFHRFFEERGYSVMISDVERGLSLPELMKRSKFILLSLPMEVFAKVVVEIAPYVERHHWIMDICSLKLEPARLMRRVLKKGELIAGHPLFGPYERDLQGKTVALYPLRGKKGYLWISEVFSKAGLRVVKIHPKRHDEVMGLVQVINHFWLMLLGNLIHSANFKVEELIALSTPSFLGQLEILKRLAKQDEGLYARIQLENPFGKKFRNLLCKNCQDLTKILNRRDSLAYQLFSQAFNQAKEIAKAIEELLPMDVKQ</sequence>
<organism evidence="3 4">
    <name type="scientific">Caldimicrobium thiodismutans</name>
    <dbReference type="NCBI Taxonomy" id="1653476"/>
    <lineage>
        <taxon>Bacteria</taxon>
        <taxon>Pseudomonadati</taxon>
        <taxon>Thermodesulfobacteriota</taxon>
        <taxon>Thermodesulfobacteria</taxon>
        <taxon>Thermodesulfobacteriales</taxon>
        <taxon>Thermodesulfobacteriaceae</taxon>
        <taxon>Caldimicrobium</taxon>
    </lineage>
</organism>
<gene>
    <name evidence="3" type="ORF">THC_0331</name>
</gene>
<dbReference type="PANTHER" id="PTHR21363">
    <property type="entry name" value="PREPHENATE DEHYDROGENASE"/>
    <property type="match status" value="1"/>
</dbReference>
<evidence type="ECO:0000256" key="1">
    <source>
        <dbReference type="ARBA" id="ARBA00023002"/>
    </source>
</evidence>
<dbReference type="OrthoDB" id="9800497at2"/>
<protein>
    <submittedName>
        <fullName evidence="3">Prephenate dehydrogenase</fullName>
    </submittedName>
</protein>
<accession>A0A0U5AYC0</accession>
<dbReference type="InterPro" id="IPR050812">
    <property type="entry name" value="Preph/Arog_dehydrog"/>
</dbReference>
<dbReference type="EMBL" id="AP014945">
    <property type="protein sequence ID" value="BAU22729.1"/>
    <property type="molecule type" value="Genomic_DNA"/>
</dbReference>
<dbReference type="AlphaFoldDB" id="A0A0U5AYC0"/>
<dbReference type="Pfam" id="PF20463">
    <property type="entry name" value="PDH_C"/>
    <property type="match status" value="1"/>
</dbReference>
<dbReference type="GO" id="GO:0006571">
    <property type="term" value="P:tyrosine biosynthetic process"/>
    <property type="evidence" value="ECO:0007669"/>
    <property type="project" value="InterPro"/>
</dbReference>
<dbReference type="InterPro" id="IPR008927">
    <property type="entry name" value="6-PGluconate_DH-like_C_sf"/>
</dbReference>
<evidence type="ECO:0000259" key="2">
    <source>
        <dbReference type="PROSITE" id="PS51176"/>
    </source>
</evidence>
<dbReference type="GO" id="GO:0008977">
    <property type="term" value="F:prephenate dehydrogenase (NAD+) activity"/>
    <property type="evidence" value="ECO:0007669"/>
    <property type="project" value="InterPro"/>
</dbReference>
<dbReference type="KEGG" id="cthi:THC_0331"/>
<dbReference type="Pfam" id="PF02153">
    <property type="entry name" value="PDH_N"/>
    <property type="match status" value="1"/>
</dbReference>
<dbReference type="PROSITE" id="PS51176">
    <property type="entry name" value="PDH_ADH"/>
    <property type="match status" value="1"/>
</dbReference>
<reference evidence="3 4" key="1">
    <citation type="journal article" date="2016" name="Int. J. Syst. Evol. Microbiol.">
        <title>Caldimicrobium thiodismutans sp. nov., a sulfur-disproportionating bacterium isolated from a hot spring, and emended description of the genus Caldimicrobium.</title>
        <authorList>
            <person name="Kojima H."/>
            <person name="Umezawa K."/>
            <person name="Fukui M."/>
        </authorList>
    </citation>
    <scope>NUCLEOTIDE SEQUENCE [LARGE SCALE GENOMIC DNA]</scope>
    <source>
        <strain evidence="3 4">TF1</strain>
    </source>
</reference>
<dbReference type="GO" id="GO:0070403">
    <property type="term" value="F:NAD+ binding"/>
    <property type="evidence" value="ECO:0007669"/>
    <property type="project" value="InterPro"/>
</dbReference>
<dbReference type="InterPro" id="IPR003099">
    <property type="entry name" value="Prephen_DH"/>
</dbReference>